<evidence type="ECO:0000256" key="1">
    <source>
        <dbReference type="ARBA" id="ARBA00006534"/>
    </source>
</evidence>
<dbReference type="KEGG" id="cmah:C1I91_12430"/>
<protein>
    <recommendedName>
        <fullName evidence="7">Peptidase E</fullName>
    </recommendedName>
</protein>
<dbReference type="Proteomes" id="UP000286268">
    <property type="component" value="Chromosome"/>
</dbReference>
<reference evidence="5 6" key="1">
    <citation type="submission" date="2018-01" db="EMBL/GenBank/DDBJ databases">
        <title>Genome Sequencing and Assembly of Anaerobacter polyendosporus strain CT4.</title>
        <authorList>
            <person name="Tachaapaikoon C."/>
            <person name="Sutheeworapong S."/>
            <person name="Jenjaroenpun P."/>
            <person name="Wongsurawat T."/>
            <person name="Nookeaw I."/>
            <person name="Cheawchanlertfa P."/>
            <person name="Kosugi A."/>
            <person name="Cheevadhanarak S."/>
            <person name="Ratanakhanokchai K."/>
        </authorList>
    </citation>
    <scope>NUCLEOTIDE SEQUENCE [LARGE SCALE GENOMIC DNA]</scope>
    <source>
        <strain evidence="5 6">CT4</strain>
    </source>
</reference>
<name>A0A410DTM7_9CLOT</name>
<gene>
    <name evidence="5" type="ORF">C1I91_12430</name>
</gene>
<dbReference type="Gene3D" id="3.40.50.880">
    <property type="match status" value="1"/>
</dbReference>
<dbReference type="GO" id="GO:0006508">
    <property type="term" value="P:proteolysis"/>
    <property type="evidence" value="ECO:0007669"/>
    <property type="project" value="UniProtKB-KW"/>
</dbReference>
<sequence length="217" mass="24656">MSVYYLFSDFHMEKGFTTEVVSNLLIDIKDNNKIVFIASSPEHNSNTDKYAQRYLEWFSNIGIKFKLSTVIDNRMRKGEMIENIKDASVIFLMGGQTLTQFKFLKENDLDKALRICEGCILGLSAGAINMAKISINTEKSGQDRAVIYEGLNLVDVSIEPHFNPKGSGIEYDKLLEASEKYDIYAMCDNSAIVCRGKEQFFYGEIYFISKGKLEKVN</sequence>
<evidence type="ECO:0000313" key="6">
    <source>
        <dbReference type="Proteomes" id="UP000286268"/>
    </source>
</evidence>
<keyword evidence="3" id="KW-0378">Hydrolase</keyword>
<organism evidence="5 6">
    <name type="scientific">Clostridium manihotivorum</name>
    <dbReference type="NCBI Taxonomy" id="2320868"/>
    <lineage>
        <taxon>Bacteria</taxon>
        <taxon>Bacillati</taxon>
        <taxon>Bacillota</taxon>
        <taxon>Clostridia</taxon>
        <taxon>Eubacteriales</taxon>
        <taxon>Clostridiaceae</taxon>
        <taxon>Clostridium</taxon>
    </lineage>
</organism>
<accession>A0A410DTM7</accession>
<comment type="similarity">
    <text evidence="1">Belongs to the peptidase S51 family.</text>
</comment>
<evidence type="ECO:0000313" key="5">
    <source>
        <dbReference type="EMBL" id="QAA32380.1"/>
    </source>
</evidence>
<keyword evidence="4" id="KW-0720">Serine protease</keyword>
<dbReference type="PANTHER" id="PTHR20842">
    <property type="entry name" value="PROTEASE S51 ALPHA-ASPARTYL DIPEPTIDASE"/>
    <property type="match status" value="1"/>
</dbReference>
<keyword evidence="6" id="KW-1185">Reference proteome</keyword>
<evidence type="ECO:0000256" key="3">
    <source>
        <dbReference type="ARBA" id="ARBA00022801"/>
    </source>
</evidence>
<dbReference type="Pfam" id="PF03575">
    <property type="entry name" value="Peptidase_S51"/>
    <property type="match status" value="1"/>
</dbReference>
<dbReference type="GO" id="GO:0008236">
    <property type="term" value="F:serine-type peptidase activity"/>
    <property type="evidence" value="ECO:0007669"/>
    <property type="project" value="UniProtKB-KW"/>
</dbReference>
<dbReference type="EMBL" id="CP025746">
    <property type="protein sequence ID" value="QAA32380.1"/>
    <property type="molecule type" value="Genomic_DNA"/>
</dbReference>
<dbReference type="RefSeq" id="WP_128213167.1">
    <property type="nucleotide sequence ID" value="NZ_CP025746.1"/>
</dbReference>
<dbReference type="InterPro" id="IPR029062">
    <property type="entry name" value="Class_I_gatase-like"/>
</dbReference>
<dbReference type="SUPFAM" id="SSF52317">
    <property type="entry name" value="Class I glutamine amidotransferase-like"/>
    <property type="match status" value="1"/>
</dbReference>
<evidence type="ECO:0000256" key="2">
    <source>
        <dbReference type="ARBA" id="ARBA00022670"/>
    </source>
</evidence>
<keyword evidence="2" id="KW-0645">Protease</keyword>
<dbReference type="PANTHER" id="PTHR20842:SF0">
    <property type="entry name" value="ALPHA-ASPARTYL DIPEPTIDASE"/>
    <property type="match status" value="1"/>
</dbReference>
<dbReference type="OrthoDB" id="9797252at2"/>
<evidence type="ECO:0008006" key="7">
    <source>
        <dbReference type="Google" id="ProtNLM"/>
    </source>
</evidence>
<dbReference type="AlphaFoldDB" id="A0A410DTM7"/>
<dbReference type="InterPro" id="IPR005320">
    <property type="entry name" value="Peptidase_S51"/>
</dbReference>
<proteinExistence type="inferred from homology"/>
<evidence type="ECO:0000256" key="4">
    <source>
        <dbReference type="ARBA" id="ARBA00022825"/>
    </source>
</evidence>